<dbReference type="Pfam" id="PF02743">
    <property type="entry name" value="dCache_1"/>
    <property type="match status" value="1"/>
</dbReference>
<evidence type="ECO:0000313" key="13">
    <source>
        <dbReference type="EMBL" id="MBA2132718.1"/>
    </source>
</evidence>
<dbReference type="SUPFAM" id="SSF103190">
    <property type="entry name" value="Sensory domain-like"/>
    <property type="match status" value="1"/>
</dbReference>
<dbReference type="GO" id="GO:0006935">
    <property type="term" value="P:chemotaxis"/>
    <property type="evidence" value="ECO:0007669"/>
    <property type="project" value="UniProtKB-KW"/>
</dbReference>
<evidence type="ECO:0000256" key="9">
    <source>
        <dbReference type="SAM" id="Coils"/>
    </source>
</evidence>
<dbReference type="InterPro" id="IPR004089">
    <property type="entry name" value="MCPsignal_dom"/>
</dbReference>
<evidence type="ECO:0000256" key="7">
    <source>
        <dbReference type="ARBA" id="ARBA00029447"/>
    </source>
</evidence>
<feature type="coiled-coil region" evidence="9">
    <location>
        <begin position="500"/>
        <end position="549"/>
    </location>
</feature>
<dbReference type="AlphaFoldDB" id="A0A8J6HZZ0"/>
<evidence type="ECO:0000256" key="4">
    <source>
        <dbReference type="ARBA" id="ARBA00022692"/>
    </source>
</evidence>
<keyword evidence="2" id="KW-1003">Cell membrane</keyword>
<evidence type="ECO:0000256" key="1">
    <source>
        <dbReference type="ARBA" id="ARBA00004651"/>
    </source>
</evidence>
<evidence type="ECO:0000256" key="8">
    <source>
        <dbReference type="PROSITE-ProRule" id="PRU00284"/>
    </source>
</evidence>
<dbReference type="FunFam" id="1.10.287.950:FF:000001">
    <property type="entry name" value="Methyl-accepting chemotaxis sensory transducer"/>
    <property type="match status" value="1"/>
</dbReference>
<dbReference type="InterPro" id="IPR033479">
    <property type="entry name" value="dCache_1"/>
</dbReference>
<proteinExistence type="inferred from homology"/>
<evidence type="ECO:0000256" key="2">
    <source>
        <dbReference type="ARBA" id="ARBA00022475"/>
    </source>
</evidence>
<dbReference type="PROSITE" id="PS50885">
    <property type="entry name" value="HAMP"/>
    <property type="match status" value="1"/>
</dbReference>
<dbReference type="PANTHER" id="PTHR43531">
    <property type="entry name" value="PROTEIN ICFG"/>
    <property type="match status" value="1"/>
</dbReference>
<name>A0A8J6HZZ0_9FIRM</name>
<dbReference type="PANTHER" id="PTHR43531:SF11">
    <property type="entry name" value="METHYL-ACCEPTING CHEMOTAXIS PROTEIN 3"/>
    <property type="match status" value="1"/>
</dbReference>
<evidence type="ECO:0000256" key="6">
    <source>
        <dbReference type="ARBA" id="ARBA00023136"/>
    </source>
</evidence>
<keyword evidence="9" id="KW-0175">Coiled coil</keyword>
<dbReference type="CDD" id="cd18773">
    <property type="entry name" value="PDC1_HK_sensor"/>
    <property type="match status" value="1"/>
</dbReference>
<dbReference type="GO" id="GO:0004888">
    <property type="term" value="F:transmembrane signaling receptor activity"/>
    <property type="evidence" value="ECO:0007669"/>
    <property type="project" value="TreeGrafter"/>
</dbReference>
<feature type="domain" description="HAMP" evidence="12">
    <location>
        <begin position="313"/>
        <end position="365"/>
    </location>
</feature>
<evidence type="ECO:0000259" key="11">
    <source>
        <dbReference type="PROSITE" id="PS50111"/>
    </source>
</evidence>
<dbReference type="CDD" id="cd12912">
    <property type="entry name" value="PDC2_MCP_like"/>
    <property type="match status" value="1"/>
</dbReference>
<dbReference type="InterPro" id="IPR003660">
    <property type="entry name" value="HAMP_dom"/>
</dbReference>
<dbReference type="Gene3D" id="3.30.450.20">
    <property type="entry name" value="PAS domain"/>
    <property type="match status" value="1"/>
</dbReference>
<dbReference type="InterPro" id="IPR051310">
    <property type="entry name" value="MCP_chemotaxis"/>
</dbReference>
<reference evidence="13" key="1">
    <citation type="submission" date="2020-06" db="EMBL/GenBank/DDBJ databases">
        <title>Novel chitinolytic bacterium.</title>
        <authorList>
            <person name="Ungkulpasvich U."/>
            <person name="Kosugi A."/>
            <person name="Uke A."/>
        </authorList>
    </citation>
    <scope>NUCLEOTIDE SEQUENCE</scope>
    <source>
        <strain evidence="13">UUS1-1</strain>
    </source>
</reference>
<dbReference type="PROSITE" id="PS50111">
    <property type="entry name" value="CHEMOTAXIS_TRANSDUC_2"/>
    <property type="match status" value="1"/>
</dbReference>
<dbReference type="GO" id="GO:0007165">
    <property type="term" value="P:signal transduction"/>
    <property type="evidence" value="ECO:0007669"/>
    <property type="project" value="UniProtKB-KW"/>
</dbReference>
<keyword evidence="8" id="KW-0807">Transducer</keyword>
<evidence type="ECO:0000256" key="10">
    <source>
        <dbReference type="SAM" id="Phobius"/>
    </source>
</evidence>
<dbReference type="EMBL" id="JAAKDE010000007">
    <property type="protein sequence ID" value="MBA2132718.1"/>
    <property type="molecule type" value="Genomic_DNA"/>
</dbReference>
<organism evidence="13 14">
    <name type="scientific">Capillibacterium thermochitinicola</name>
    <dbReference type="NCBI Taxonomy" id="2699427"/>
    <lineage>
        <taxon>Bacteria</taxon>
        <taxon>Bacillati</taxon>
        <taxon>Bacillota</taxon>
        <taxon>Capillibacterium</taxon>
    </lineage>
</organism>
<keyword evidence="14" id="KW-1185">Reference proteome</keyword>
<evidence type="ECO:0000256" key="5">
    <source>
        <dbReference type="ARBA" id="ARBA00022989"/>
    </source>
</evidence>
<gene>
    <name evidence="13" type="ORF">G5B42_04065</name>
</gene>
<dbReference type="GO" id="GO:0005886">
    <property type="term" value="C:plasma membrane"/>
    <property type="evidence" value="ECO:0007669"/>
    <property type="project" value="UniProtKB-SubCell"/>
</dbReference>
<comment type="subcellular location">
    <subcellularLocation>
        <location evidence="1">Cell membrane</location>
        <topology evidence="1">Multi-pass membrane protein</topology>
    </subcellularLocation>
</comment>
<keyword evidence="4 10" id="KW-0812">Transmembrane</keyword>
<dbReference type="Proteomes" id="UP000657177">
    <property type="component" value="Unassembled WGS sequence"/>
</dbReference>
<keyword evidence="3" id="KW-0145">Chemotaxis</keyword>
<keyword evidence="5 10" id="KW-1133">Transmembrane helix</keyword>
<dbReference type="RefSeq" id="WP_181339172.1">
    <property type="nucleotide sequence ID" value="NZ_JAAKDE010000007.1"/>
</dbReference>
<dbReference type="InterPro" id="IPR029151">
    <property type="entry name" value="Sensor-like_sf"/>
</dbReference>
<evidence type="ECO:0000259" key="12">
    <source>
        <dbReference type="PROSITE" id="PS50885"/>
    </source>
</evidence>
<feature type="transmembrane region" description="Helical" evidence="10">
    <location>
        <begin position="289"/>
        <end position="311"/>
    </location>
</feature>
<comment type="similarity">
    <text evidence="7">Belongs to the methyl-accepting chemotaxis (MCP) protein family.</text>
</comment>
<evidence type="ECO:0000313" key="14">
    <source>
        <dbReference type="Proteomes" id="UP000657177"/>
    </source>
</evidence>
<sequence length="614" mass="67592">MSLRFKLPLIIVGIVVIAISITGIIIFYGAQDILLRQSKKEMISVVERGTETISALLEAAIRELQVLAGDDLFLKLVADSPYSGEFGQTQAAVQTRLNAYVEKCEHVERAFIADFAGKIIADSNRIYLNRQIGDYFNLNRISPNEPLLSQVRRTDISGELIIFLAYPIINAQGRVNGFIGSSVRLSYFSKHLKDIQIGQHNTSYAYLVAADRTMLYHPEPSKIGLPVENETINRVVTQIQAGEQIQTAVEDYLYQGLIKLAAYRLIPEVNWLLVVTGDVKDITSPVRQLAGYISLVACLVALGATLIGVGISARITKPIVALEKCFLQSAQGNLQVQTKIESRDELGRLSASFNHMISEQKEIIENILSASESVRNGTEEIARGNDDLSQRTQEQAATLEEIATTMEEIHQANTTVMENAEQAEKIVQTTLEAVSAGEKSISQTRTAMWEISESSKQISEIIQVVNDIAFQTNLLALNAAVEAARAGEHGRGFAIVAAEVRNLAGKSAEAAKEIESLINESVNRVEIGNQFMEHSVKALQQIIENAKKTSAVILEVTNSIRKQTMASQEIQTSINQLNEVTQQNAAMVEEINATSQTLKHKAEALKEKVSRFKV</sequence>
<dbReference type="Gene3D" id="1.10.287.950">
    <property type="entry name" value="Methyl-accepting chemotaxis protein"/>
    <property type="match status" value="1"/>
</dbReference>
<dbReference type="SMART" id="SM00283">
    <property type="entry name" value="MA"/>
    <property type="match status" value="1"/>
</dbReference>
<dbReference type="SMART" id="SM00304">
    <property type="entry name" value="HAMP"/>
    <property type="match status" value="1"/>
</dbReference>
<dbReference type="Pfam" id="PF00015">
    <property type="entry name" value="MCPsignal"/>
    <property type="match status" value="1"/>
</dbReference>
<evidence type="ECO:0000256" key="3">
    <source>
        <dbReference type="ARBA" id="ARBA00022500"/>
    </source>
</evidence>
<dbReference type="Pfam" id="PF00672">
    <property type="entry name" value="HAMP"/>
    <property type="match status" value="1"/>
</dbReference>
<accession>A0A8J6HZZ0</accession>
<protein>
    <submittedName>
        <fullName evidence="13">HAMP domain-containing protein</fullName>
    </submittedName>
</protein>
<comment type="caution">
    <text evidence="13">The sequence shown here is derived from an EMBL/GenBank/DDBJ whole genome shotgun (WGS) entry which is preliminary data.</text>
</comment>
<feature type="transmembrane region" description="Helical" evidence="10">
    <location>
        <begin position="7"/>
        <end position="30"/>
    </location>
</feature>
<keyword evidence="6 10" id="KW-0472">Membrane</keyword>
<dbReference type="CDD" id="cd11386">
    <property type="entry name" value="MCP_signal"/>
    <property type="match status" value="1"/>
</dbReference>
<dbReference type="SUPFAM" id="SSF58104">
    <property type="entry name" value="Methyl-accepting chemotaxis protein (MCP) signaling domain"/>
    <property type="match status" value="1"/>
</dbReference>
<feature type="domain" description="Methyl-accepting transducer" evidence="11">
    <location>
        <begin position="370"/>
        <end position="599"/>
    </location>
</feature>
<dbReference type="CDD" id="cd06225">
    <property type="entry name" value="HAMP"/>
    <property type="match status" value="1"/>
</dbReference>